<keyword evidence="6 8" id="KW-0496">Mitochondrion</keyword>
<dbReference type="SMART" id="SM00387">
    <property type="entry name" value="HATPase_c"/>
    <property type="match status" value="1"/>
</dbReference>
<dbReference type="Pfam" id="PF02518">
    <property type="entry name" value="HATPase_c"/>
    <property type="match status" value="1"/>
</dbReference>
<dbReference type="GO" id="GO:0010906">
    <property type="term" value="P:regulation of glucose metabolic process"/>
    <property type="evidence" value="ECO:0007669"/>
    <property type="project" value="TreeGrafter"/>
</dbReference>
<dbReference type="InterPro" id="IPR005467">
    <property type="entry name" value="His_kinase_dom"/>
</dbReference>
<dbReference type="GO" id="GO:0005759">
    <property type="term" value="C:mitochondrial matrix"/>
    <property type="evidence" value="ECO:0007669"/>
    <property type="project" value="UniProtKB-SubCell"/>
</dbReference>
<feature type="domain" description="Histidine kinase" evidence="9">
    <location>
        <begin position="95"/>
        <end position="234"/>
    </location>
</feature>
<dbReference type="InterPro" id="IPR036784">
    <property type="entry name" value="AK/P_DHK_N_sf"/>
</dbReference>
<evidence type="ECO:0000256" key="6">
    <source>
        <dbReference type="ARBA" id="ARBA00023128"/>
    </source>
</evidence>
<evidence type="ECO:0000256" key="1">
    <source>
        <dbReference type="ARBA" id="ARBA00006155"/>
    </source>
</evidence>
<dbReference type="Pfam" id="PF10436">
    <property type="entry name" value="BCDHK_Adom3"/>
    <property type="match status" value="1"/>
</dbReference>
<evidence type="ECO:0000256" key="3">
    <source>
        <dbReference type="ARBA" id="ARBA00022741"/>
    </source>
</evidence>
<dbReference type="PROSITE" id="PS50109">
    <property type="entry name" value="HIS_KIN"/>
    <property type="match status" value="1"/>
</dbReference>
<evidence type="ECO:0000256" key="5">
    <source>
        <dbReference type="ARBA" id="ARBA00022840"/>
    </source>
</evidence>
<comment type="subcellular location">
    <subcellularLocation>
        <location evidence="8">Mitochondrion matrix</location>
    </subcellularLocation>
</comment>
<evidence type="ECO:0000256" key="7">
    <source>
        <dbReference type="ARBA" id="ARBA00048201"/>
    </source>
</evidence>
<dbReference type="EC" id="2.7.11.-" evidence="8"/>
<sequence>MGDDAVRKCPFLQDFLDRFYLSRIGVRMLLSQHVALHEPAEGFIGILGESVCPGDEAEAAVAHATHVCEARYGCCPTVEIRGDVEERIPYVPGHLHHMLHELLKNAMRAVVETHAPHLRPNGGHSAEGVSDSLPPIDITIAAGQSDFHIRIADQGGGIPRSQIANIWNYMYTTAERPKEQDLEIKGGIRNAPMAGFGYGLPLSKLYARYFGGDIDIVSMDGYGTHAYLYLSRIGNTKEPLPQ</sequence>
<evidence type="ECO:0000313" key="10">
    <source>
        <dbReference type="EMBL" id="CAE0662429.1"/>
    </source>
</evidence>
<dbReference type="GO" id="GO:0004740">
    <property type="term" value="F:pyruvate dehydrogenase (acetyl-transferring) kinase activity"/>
    <property type="evidence" value="ECO:0007669"/>
    <property type="project" value="UniProtKB-EC"/>
</dbReference>
<keyword evidence="2 8" id="KW-0808">Transferase</keyword>
<dbReference type="PANTHER" id="PTHR11947">
    <property type="entry name" value="PYRUVATE DEHYDROGENASE KINASE"/>
    <property type="match status" value="1"/>
</dbReference>
<name>A0A7S3YUK8_9EUKA</name>
<evidence type="ECO:0000256" key="8">
    <source>
        <dbReference type="RuleBase" id="RU366032"/>
    </source>
</evidence>
<dbReference type="InterPro" id="IPR018955">
    <property type="entry name" value="BCDHK/PDK_N"/>
</dbReference>
<evidence type="ECO:0000256" key="2">
    <source>
        <dbReference type="ARBA" id="ARBA00022679"/>
    </source>
</evidence>
<dbReference type="EMBL" id="HBIV01019398">
    <property type="protein sequence ID" value="CAE0662429.1"/>
    <property type="molecule type" value="Transcribed_RNA"/>
</dbReference>
<protein>
    <recommendedName>
        <fullName evidence="8">Protein-serine/threonine kinase</fullName>
        <ecNumber evidence="8">2.7.11.-</ecNumber>
    </recommendedName>
</protein>
<dbReference type="AlphaFoldDB" id="A0A7S3YUK8"/>
<dbReference type="InterPro" id="IPR036890">
    <property type="entry name" value="HATPase_C_sf"/>
</dbReference>
<dbReference type="GO" id="GO:0005524">
    <property type="term" value="F:ATP binding"/>
    <property type="evidence" value="ECO:0007669"/>
    <property type="project" value="UniProtKB-UniRule"/>
</dbReference>
<dbReference type="SUPFAM" id="SSF69012">
    <property type="entry name" value="alpha-ketoacid dehydrogenase kinase, N-terminal domain"/>
    <property type="match status" value="1"/>
</dbReference>
<organism evidence="10">
    <name type="scientific">Lotharella globosa</name>
    <dbReference type="NCBI Taxonomy" id="91324"/>
    <lineage>
        <taxon>Eukaryota</taxon>
        <taxon>Sar</taxon>
        <taxon>Rhizaria</taxon>
        <taxon>Cercozoa</taxon>
        <taxon>Chlorarachniophyceae</taxon>
        <taxon>Lotharella</taxon>
    </lineage>
</organism>
<comment type="catalytic activity">
    <reaction evidence="7">
        <text>L-seryl-[pyruvate dehydrogenase E1 alpha subunit] + ATP = O-phospho-L-seryl-[pyruvate dehydrogenase E1 alpha subunit] + ADP + H(+)</text>
        <dbReference type="Rhea" id="RHEA:23052"/>
        <dbReference type="Rhea" id="RHEA-COMP:13689"/>
        <dbReference type="Rhea" id="RHEA-COMP:13690"/>
        <dbReference type="ChEBI" id="CHEBI:15378"/>
        <dbReference type="ChEBI" id="CHEBI:29999"/>
        <dbReference type="ChEBI" id="CHEBI:30616"/>
        <dbReference type="ChEBI" id="CHEBI:83421"/>
        <dbReference type="ChEBI" id="CHEBI:456216"/>
        <dbReference type="EC" id="2.7.11.2"/>
    </reaction>
</comment>
<proteinExistence type="inferred from homology"/>
<dbReference type="InterPro" id="IPR003594">
    <property type="entry name" value="HATPase_dom"/>
</dbReference>
<keyword evidence="3 8" id="KW-0547">Nucleotide-binding</keyword>
<evidence type="ECO:0000259" key="9">
    <source>
        <dbReference type="PROSITE" id="PS50109"/>
    </source>
</evidence>
<keyword evidence="5 8" id="KW-0067">ATP-binding</keyword>
<dbReference type="SUPFAM" id="SSF55874">
    <property type="entry name" value="ATPase domain of HSP90 chaperone/DNA topoisomerase II/histidine kinase"/>
    <property type="match status" value="1"/>
</dbReference>
<keyword evidence="4 8" id="KW-0418">Kinase</keyword>
<dbReference type="InterPro" id="IPR039028">
    <property type="entry name" value="BCKD/PDK"/>
</dbReference>
<dbReference type="PANTHER" id="PTHR11947:SF3">
    <property type="entry name" value="[PYRUVATE DEHYDROGENASE (ACETYL-TRANSFERRING)] KINASE, MITOCHONDRIAL"/>
    <property type="match status" value="1"/>
</dbReference>
<comment type="similarity">
    <text evidence="1 8">Belongs to the PDK/BCKDK protein kinase family.</text>
</comment>
<reference evidence="10" key="1">
    <citation type="submission" date="2021-01" db="EMBL/GenBank/DDBJ databases">
        <authorList>
            <person name="Corre E."/>
            <person name="Pelletier E."/>
            <person name="Niang G."/>
            <person name="Scheremetjew M."/>
            <person name="Finn R."/>
            <person name="Kale V."/>
            <person name="Holt S."/>
            <person name="Cochrane G."/>
            <person name="Meng A."/>
            <person name="Brown T."/>
            <person name="Cohen L."/>
        </authorList>
    </citation>
    <scope>NUCLEOTIDE SEQUENCE</scope>
    <source>
        <strain evidence="10">CCCM811</strain>
    </source>
</reference>
<dbReference type="Gene3D" id="1.20.140.20">
    <property type="entry name" value="Alpha-ketoacid/pyruvate dehydrogenase kinase, N-terminal domain"/>
    <property type="match status" value="1"/>
</dbReference>
<dbReference type="Gene3D" id="3.30.565.10">
    <property type="entry name" value="Histidine kinase-like ATPase, C-terminal domain"/>
    <property type="match status" value="1"/>
</dbReference>
<evidence type="ECO:0000256" key="4">
    <source>
        <dbReference type="ARBA" id="ARBA00022777"/>
    </source>
</evidence>
<gene>
    <name evidence="10" type="ORF">LGLO00237_LOCUS14030</name>
</gene>
<accession>A0A7S3YUK8</accession>